<name>A0A2T7NPC5_POMCA</name>
<dbReference type="Proteomes" id="UP000245119">
    <property type="component" value="Linkage Group LG10"/>
</dbReference>
<evidence type="ECO:0000313" key="3">
    <source>
        <dbReference type="Proteomes" id="UP000245119"/>
    </source>
</evidence>
<feature type="compositionally biased region" description="Polar residues" evidence="1">
    <location>
        <begin position="29"/>
        <end position="41"/>
    </location>
</feature>
<comment type="caution">
    <text evidence="2">The sequence shown here is derived from an EMBL/GenBank/DDBJ whole genome shotgun (WGS) entry which is preliminary data.</text>
</comment>
<evidence type="ECO:0000256" key="1">
    <source>
        <dbReference type="SAM" id="MobiDB-lite"/>
    </source>
</evidence>
<reference evidence="2 3" key="1">
    <citation type="submission" date="2018-04" db="EMBL/GenBank/DDBJ databases">
        <title>The genome of golden apple snail Pomacea canaliculata provides insight into stress tolerance and invasive adaptation.</title>
        <authorList>
            <person name="Liu C."/>
            <person name="Liu B."/>
            <person name="Ren Y."/>
            <person name="Zhang Y."/>
            <person name="Wang H."/>
            <person name="Li S."/>
            <person name="Jiang F."/>
            <person name="Yin L."/>
            <person name="Zhang G."/>
            <person name="Qian W."/>
            <person name="Fan W."/>
        </authorList>
    </citation>
    <scope>NUCLEOTIDE SEQUENCE [LARGE SCALE GENOMIC DNA]</scope>
    <source>
        <strain evidence="2">SZHN2017</strain>
        <tissue evidence="2">Muscle</tissue>
    </source>
</reference>
<gene>
    <name evidence="2" type="ORF">C0Q70_16285</name>
</gene>
<accession>A0A2T7NPC5</accession>
<dbReference type="AlphaFoldDB" id="A0A2T7NPC5"/>
<dbReference type="EMBL" id="PZQS01000010">
    <property type="protein sequence ID" value="PVD23024.1"/>
    <property type="molecule type" value="Genomic_DNA"/>
</dbReference>
<organism evidence="2 3">
    <name type="scientific">Pomacea canaliculata</name>
    <name type="common">Golden apple snail</name>
    <dbReference type="NCBI Taxonomy" id="400727"/>
    <lineage>
        <taxon>Eukaryota</taxon>
        <taxon>Metazoa</taxon>
        <taxon>Spiralia</taxon>
        <taxon>Lophotrochozoa</taxon>
        <taxon>Mollusca</taxon>
        <taxon>Gastropoda</taxon>
        <taxon>Caenogastropoda</taxon>
        <taxon>Architaenioglossa</taxon>
        <taxon>Ampullarioidea</taxon>
        <taxon>Ampullariidae</taxon>
        <taxon>Pomacea</taxon>
    </lineage>
</organism>
<evidence type="ECO:0000313" key="2">
    <source>
        <dbReference type="EMBL" id="PVD23024.1"/>
    </source>
</evidence>
<protein>
    <submittedName>
        <fullName evidence="2">Uncharacterized protein</fullName>
    </submittedName>
</protein>
<feature type="region of interest" description="Disordered" evidence="1">
    <location>
        <begin position="1"/>
        <end position="77"/>
    </location>
</feature>
<sequence>MSRSSTHGVLDLQGNALADGTARRRDTQRVNTCNNGGSLDSTHPPRVRNDGVHVQEIQEDGNTTAPEKAHGQKSKKSSVCVVVGGGGGSVGGEACKM</sequence>
<proteinExistence type="predicted"/>
<keyword evidence="3" id="KW-1185">Reference proteome</keyword>